<dbReference type="PANTHER" id="PTHR21456:SF1">
    <property type="entry name" value="C2 NT-TYPE DOMAIN-CONTAINING PROTEIN"/>
    <property type="match status" value="1"/>
</dbReference>
<dbReference type="PROSITE" id="PS51840">
    <property type="entry name" value="C2_NT"/>
    <property type="match status" value="1"/>
</dbReference>
<dbReference type="InterPro" id="IPR019448">
    <property type="entry name" value="NT-C2"/>
</dbReference>
<dbReference type="Pfam" id="PF20777">
    <property type="entry name" value="KH_SLS1_2"/>
    <property type="match status" value="1"/>
</dbReference>
<keyword evidence="4" id="KW-1185">Reference proteome</keyword>
<protein>
    <recommendedName>
        <fullName evidence="2">C2 NT-type domain-containing protein</fullName>
    </recommendedName>
</protein>
<gene>
    <name evidence="3" type="ORF">BO71DRAFT_352119</name>
</gene>
<dbReference type="InterPro" id="IPR039931">
    <property type="entry name" value="EEIG1/2-like"/>
</dbReference>
<dbReference type="EMBL" id="KZ825861">
    <property type="protein sequence ID" value="PYH94997.1"/>
    <property type="molecule type" value="Genomic_DNA"/>
</dbReference>
<dbReference type="AlphaFoldDB" id="A0A319DLN0"/>
<evidence type="ECO:0000313" key="4">
    <source>
        <dbReference type="Proteomes" id="UP000247810"/>
    </source>
</evidence>
<dbReference type="Proteomes" id="UP000247810">
    <property type="component" value="Unassembled WGS sequence"/>
</dbReference>
<feature type="domain" description="C2 NT-type" evidence="2">
    <location>
        <begin position="5"/>
        <end position="149"/>
    </location>
</feature>
<feature type="compositionally biased region" description="Low complexity" evidence="1">
    <location>
        <begin position="391"/>
        <end position="407"/>
    </location>
</feature>
<evidence type="ECO:0000313" key="3">
    <source>
        <dbReference type="EMBL" id="PYH94997.1"/>
    </source>
</evidence>
<dbReference type="InterPro" id="IPR048748">
    <property type="entry name" value="SLS1_KH2"/>
</dbReference>
<dbReference type="PANTHER" id="PTHR21456">
    <property type="entry name" value="FAMILY WITH SEQUENCE SIMILARITY 102"/>
    <property type="match status" value="1"/>
</dbReference>
<feature type="region of interest" description="Disordered" evidence="1">
    <location>
        <begin position="247"/>
        <end position="292"/>
    </location>
</feature>
<dbReference type="Pfam" id="PF20776">
    <property type="entry name" value="SLS1_N"/>
    <property type="match status" value="1"/>
</dbReference>
<reference evidence="3 4" key="1">
    <citation type="submission" date="2018-02" db="EMBL/GenBank/DDBJ databases">
        <title>The genomes of Aspergillus section Nigri reveals drivers in fungal speciation.</title>
        <authorList>
            <consortium name="DOE Joint Genome Institute"/>
            <person name="Vesth T.C."/>
            <person name="Nybo J."/>
            <person name="Theobald S."/>
            <person name="Brandl J."/>
            <person name="Frisvad J.C."/>
            <person name="Nielsen K.F."/>
            <person name="Lyhne E.K."/>
            <person name="Kogle M.E."/>
            <person name="Kuo A."/>
            <person name="Riley R."/>
            <person name="Clum A."/>
            <person name="Nolan M."/>
            <person name="Lipzen A."/>
            <person name="Salamov A."/>
            <person name="Henrissat B."/>
            <person name="Wiebenga A."/>
            <person name="De vries R.P."/>
            <person name="Grigoriev I.V."/>
            <person name="Mortensen U.H."/>
            <person name="Andersen M.R."/>
            <person name="Baker S.E."/>
        </authorList>
    </citation>
    <scope>NUCLEOTIDE SEQUENCE [LARGE SCALE GENOMIC DNA]</scope>
    <source>
        <strain evidence="3 4">CBS 707.79</strain>
    </source>
</reference>
<feature type="region of interest" description="Disordered" evidence="1">
    <location>
        <begin position="379"/>
        <end position="444"/>
    </location>
</feature>
<evidence type="ECO:0000259" key="2">
    <source>
        <dbReference type="PROSITE" id="PS51840"/>
    </source>
</evidence>
<dbReference type="VEuPathDB" id="FungiDB:BO71DRAFT_352119"/>
<dbReference type="Pfam" id="PF10358">
    <property type="entry name" value="NT-C2"/>
    <property type="match status" value="1"/>
</dbReference>
<feature type="compositionally biased region" description="Polar residues" evidence="1">
    <location>
        <begin position="379"/>
        <end position="388"/>
    </location>
</feature>
<dbReference type="InterPro" id="IPR048401">
    <property type="entry name" value="SLS1_C"/>
</dbReference>
<accession>A0A319DLN0</accession>
<dbReference type="InterPro" id="IPR048400">
    <property type="entry name" value="SLS1_N"/>
</dbReference>
<feature type="compositionally biased region" description="Basic residues" evidence="1">
    <location>
        <begin position="428"/>
        <end position="444"/>
    </location>
</feature>
<organism evidence="3 4">
    <name type="scientific">Aspergillus ellipticus CBS 707.79</name>
    <dbReference type="NCBI Taxonomy" id="1448320"/>
    <lineage>
        <taxon>Eukaryota</taxon>
        <taxon>Fungi</taxon>
        <taxon>Dikarya</taxon>
        <taxon>Ascomycota</taxon>
        <taxon>Pezizomycotina</taxon>
        <taxon>Eurotiomycetes</taxon>
        <taxon>Eurotiomycetidae</taxon>
        <taxon>Eurotiales</taxon>
        <taxon>Aspergillaceae</taxon>
        <taxon>Aspergillus</taxon>
        <taxon>Aspergillus subgen. Circumdati</taxon>
    </lineage>
</organism>
<dbReference type="STRING" id="1448320.A0A319DLN0"/>
<dbReference type="Pfam" id="PF20778">
    <property type="entry name" value="SLS1_C"/>
    <property type="match status" value="1"/>
</dbReference>
<name>A0A319DLN0_9EURO</name>
<evidence type="ECO:0000256" key="1">
    <source>
        <dbReference type="SAM" id="MobiDB-lite"/>
    </source>
</evidence>
<feature type="region of interest" description="Disordered" evidence="1">
    <location>
        <begin position="178"/>
        <end position="200"/>
    </location>
</feature>
<dbReference type="OrthoDB" id="3365224at2759"/>
<proteinExistence type="predicted"/>
<sequence length="1139" mass="129637">MQAFVPKNRRVKPRFELLLRIIDLNNVPLVSGTAFVKWRLPSSSAPEHHGHTDKAVIVDHRAYWNYEKVLQVRLTIDRNQSLHECELYFEIIQEFVSGGINEKNLLGRIRLNLSEYVDKSDDEDGIVRRYLMQDSKINSTLKAGIAIRQVEGDRNFITPPLKSAMVFGGIAGVVSSEQSEHDELGRLPTINTQSRETTDMQDMYRRTLAASWNSRADDLPADKLIEELFSGGISWADNDVRAERLVEHQSDRLSPNGTLGVKKSLLESRLSPPSSERRPRSSSSNHFRGDMKGAEFAPTIDHAPKTGSIEQQLYDNAKGKAWKSRNTEFELSEFDVREDLRSWEVMDKEAAAGLLTCRLFPECRGNLSNPTLRWRNVSIRSKTTASDPTESDATANDATNSDASTSDNTKDYTAKNYLDDEPIEPQSHSRRPGTLKPHLLSRQRGRRVPLTVNALGNPAEVVLVQERLRGRKKSQLKQKVNEKLKEEEKEKEETIKDALPLFLSELDKDDEYADTELVKTRIESLRRTYKPFDELDSSDWDFIRDTLQSSFTWQQLSDYITGVGRDNLAQSGLQSDHQRNGSINWLPGTSEFLETDISRRGIAERVAAAQFLKGKEFLAEKILRDAWHLSVANEVGQSDVHLPVHALSLLLNSKHFSFDELASLHEANIDVTHTLGLVRITGKRHTCESISEIVHDATSRIRQEDVGFPPEANVNNHIFTSDFLSWVTKTYGVVFEHSKPHTLDKIFYLVENKQGLDNARRVLNLAYHSATAPPVPFSTYVYSSERATVHNVDPEHNTTWFERQKSWFRWGLPTAKATEVNTSDTPFFNTHQTRISDQLLKLLRNKRYVHRTNENAADDIQESVTAAVGRCLFLRKPSFEESTVNASQLGQMALPRTFTTDIPRAAPFLRKLTHQPSNNQHEAYRIRLVPSALHANILPQLELELTAKTTRRSENPDPDFAMRSAKMILAESHLDFLLPENGLDLRFTRRLTRELLNAPRESFSLEALEETLRALFTRCATTEGDVPFPTSTRITLPREIVGEDMGATEYTFLPMSDVRGTRFDRYEFRGHQLHYAFYESGPFNPDRTMDMFLNMDLPASNSTAIGAEPDFETDTLQANFHYFYKTACALAFQLDRAQL</sequence>